<keyword evidence="1" id="KW-0472">Membrane</keyword>
<dbReference type="AlphaFoldDB" id="A0A9X1VBQ1"/>
<sequence length="330" mass="36577">MANKHDLKTPAIYPNDQYEQAPYDLLKEGTIAMVIVGALVLVFAGIFSTPDVPALSAKQVVTQEPMLLVQTELNDLGNQSLIATYGPPYNHGTESIQSLGSFSPQAWAGIQIPITPAYTDVIRPLERMSHVNPQITYTLATWNTATSAQQQQWVKSVENHLSTATIIHGQFAIPGQSALYGPVPAMVNEYLNIAQSGLLEAAIDGSKGPTPILNRTKSLLLFQGNVDSVYASKLNMLGGEWGIMKETGNYPGAVWLWYYTLLYQIPPYSTSSSGDLMVVVTILLVTGLLMFTPFIPGLRSIPRWLGVYRLIWRDYYREEKVKRRERKARG</sequence>
<organism evidence="2 3">
    <name type="scientific">Sulfoacidibacillus ferrooxidans</name>
    <dbReference type="NCBI Taxonomy" id="2005001"/>
    <lineage>
        <taxon>Bacteria</taxon>
        <taxon>Bacillati</taxon>
        <taxon>Bacillota</taxon>
        <taxon>Bacilli</taxon>
        <taxon>Bacillales</taxon>
        <taxon>Alicyclobacillaceae</taxon>
        <taxon>Sulfoacidibacillus</taxon>
    </lineage>
</organism>
<dbReference type="Proteomes" id="UP001139263">
    <property type="component" value="Unassembled WGS sequence"/>
</dbReference>
<accession>A0A9X1VBQ1</accession>
<keyword evidence="3" id="KW-1185">Reference proteome</keyword>
<dbReference type="RefSeq" id="WP_241716948.1">
    <property type="nucleotide sequence ID" value="NZ_JALBUF010000035.1"/>
</dbReference>
<proteinExistence type="predicted"/>
<reference evidence="2" key="1">
    <citation type="submission" date="2022-03" db="EMBL/GenBank/DDBJ databases">
        <title>Draft Genome Sequence of Firmicute Strain S0AB, a Heterotrophic Iron/Sulfur-Oxidizing Extreme Acidophile.</title>
        <authorList>
            <person name="Vergara E."/>
            <person name="Pakostova E."/>
            <person name="Johnson D.B."/>
            <person name="Holmes D.S."/>
        </authorList>
    </citation>
    <scope>NUCLEOTIDE SEQUENCE</scope>
    <source>
        <strain evidence="2">S0AB</strain>
    </source>
</reference>
<feature type="transmembrane region" description="Helical" evidence="1">
    <location>
        <begin position="31"/>
        <end position="49"/>
    </location>
</feature>
<comment type="caution">
    <text evidence="2">The sequence shown here is derived from an EMBL/GenBank/DDBJ whole genome shotgun (WGS) entry which is preliminary data.</text>
</comment>
<feature type="transmembrane region" description="Helical" evidence="1">
    <location>
        <begin position="276"/>
        <end position="295"/>
    </location>
</feature>
<name>A0A9X1VBQ1_9BACL</name>
<keyword evidence="1" id="KW-0812">Transmembrane</keyword>
<evidence type="ECO:0000313" key="3">
    <source>
        <dbReference type="Proteomes" id="UP001139263"/>
    </source>
</evidence>
<evidence type="ECO:0000313" key="2">
    <source>
        <dbReference type="EMBL" id="MCI0184904.1"/>
    </source>
</evidence>
<gene>
    <name evidence="2" type="ORF">MM817_03201</name>
</gene>
<dbReference type="EMBL" id="JALBUF010000035">
    <property type="protein sequence ID" value="MCI0184904.1"/>
    <property type="molecule type" value="Genomic_DNA"/>
</dbReference>
<keyword evidence="1" id="KW-1133">Transmembrane helix</keyword>
<evidence type="ECO:0000256" key="1">
    <source>
        <dbReference type="SAM" id="Phobius"/>
    </source>
</evidence>
<evidence type="ECO:0008006" key="4">
    <source>
        <dbReference type="Google" id="ProtNLM"/>
    </source>
</evidence>
<protein>
    <recommendedName>
        <fullName evidence="4">Cytochrome B6</fullName>
    </recommendedName>
</protein>